<dbReference type="KEGG" id="cng:CNAG_07762"/>
<dbReference type="VEuPathDB" id="FungiDB:CNAG_07762"/>
<dbReference type="HOGENOM" id="CLU_2867597_0_0_1"/>
<proteinExistence type="predicted"/>
<dbReference type="EMBL" id="CP003828">
    <property type="protein sequence ID" value="AFR96939.1"/>
    <property type="molecule type" value="Genomic_DNA"/>
</dbReference>
<dbReference type="AlphaFoldDB" id="J9VWH5"/>
<sequence length="64" mass="7118">MVNYIVNHFGGERPARDIVSIVFLLVVRCPIYEETSVSVTASASNNSDVSGLKHYYKIFPKNGN</sequence>
<dbReference type="GeneID" id="23890580"/>
<gene>
    <name evidence="1" type="ORF">CNAG_07762</name>
</gene>
<name>J9VWH5_CRYN9</name>
<accession>J9VWH5</accession>
<organism evidence="1 2">
    <name type="scientific">Cryptococcus neoformans (strain H99 / ATCC 208821 / CBS 10515 / FGSC 9487)</name>
    <name type="common">Cryptococcus neoformans var. grubii serotype A</name>
    <dbReference type="NCBI Taxonomy" id="235443"/>
    <lineage>
        <taxon>Eukaryota</taxon>
        <taxon>Fungi</taxon>
        <taxon>Dikarya</taxon>
        <taxon>Basidiomycota</taxon>
        <taxon>Agaricomycotina</taxon>
        <taxon>Tremellomycetes</taxon>
        <taxon>Tremellales</taxon>
        <taxon>Cryptococcaceae</taxon>
        <taxon>Cryptococcus</taxon>
        <taxon>Cryptococcus neoformans species complex</taxon>
    </lineage>
</organism>
<reference evidence="1 2" key="1">
    <citation type="journal article" date="2014" name="PLoS Genet.">
        <title>Analysis of the genome and transcriptome of Cryptococcus neoformans var. grubii reveals complex RNA expression and microevolution leading to virulence attenuation.</title>
        <authorList>
            <person name="Janbon G."/>
            <person name="Ormerod K.L."/>
            <person name="Paulet D."/>
            <person name="Byrnes E.J.III."/>
            <person name="Yadav V."/>
            <person name="Chatterjee G."/>
            <person name="Mullapudi N."/>
            <person name="Hon C.C."/>
            <person name="Billmyre R.B."/>
            <person name="Brunel F."/>
            <person name="Bahn Y.S."/>
            <person name="Chen W."/>
            <person name="Chen Y."/>
            <person name="Chow E.W."/>
            <person name="Coppee J.Y."/>
            <person name="Floyd-Averette A."/>
            <person name="Gaillardin C."/>
            <person name="Gerik K.J."/>
            <person name="Goldberg J."/>
            <person name="Gonzalez-Hilarion S."/>
            <person name="Gujja S."/>
            <person name="Hamlin J.L."/>
            <person name="Hsueh Y.P."/>
            <person name="Ianiri G."/>
            <person name="Jones S."/>
            <person name="Kodira C.D."/>
            <person name="Kozubowski L."/>
            <person name="Lam W."/>
            <person name="Marra M."/>
            <person name="Mesner L.D."/>
            <person name="Mieczkowski P.A."/>
            <person name="Moyrand F."/>
            <person name="Nielsen K."/>
            <person name="Proux C."/>
            <person name="Rossignol T."/>
            <person name="Schein J.E."/>
            <person name="Sun S."/>
            <person name="Wollschlaeger C."/>
            <person name="Wood I.A."/>
            <person name="Zeng Q."/>
            <person name="Neuveglise C."/>
            <person name="Newlon C.S."/>
            <person name="Perfect J.R."/>
            <person name="Lodge J.K."/>
            <person name="Idnurm A."/>
            <person name="Stajich J.E."/>
            <person name="Kronstad J.W."/>
            <person name="Sanyal K."/>
            <person name="Heitman J."/>
            <person name="Fraser J.A."/>
            <person name="Cuomo C.A."/>
            <person name="Dietrich F.S."/>
        </authorList>
    </citation>
    <scope>NUCLEOTIDE SEQUENCE [LARGE SCALE GENOMIC DNA]</scope>
    <source>
        <strain evidence="2">H99 / ATCC 208821 / CBS 10515 / FGSC 9487</strain>
    </source>
</reference>
<dbReference type="Proteomes" id="UP000010091">
    <property type="component" value="Chromosome 9"/>
</dbReference>
<evidence type="ECO:0000313" key="1">
    <source>
        <dbReference type="EMBL" id="AFR96939.1"/>
    </source>
</evidence>
<dbReference type="RefSeq" id="XP_012051879.1">
    <property type="nucleotide sequence ID" value="XM_012196489.1"/>
</dbReference>
<evidence type="ECO:0000313" key="2">
    <source>
        <dbReference type="Proteomes" id="UP000010091"/>
    </source>
</evidence>
<keyword evidence="2" id="KW-1185">Reference proteome</keyword>
<protein>
    <submittedName>
        <fullName evidence="1">Uncharacterized protein</fullName>
    </submittedName>
</protein>